<dbReference type="InterPro" id="IPR051682">
    <property type="entry name" value="Mito_Persulfide_Diox"/>
</dbReference>
<evidence type="ECO:0000259" key="2">
    <source>
        <dbReference type="SMART" id="SM00849"/>
    </source>
</evidence>
<sequence length="208" mass="22767">MIVKQLAVGGADDNFSYVLADEISLEGMVLDPCGDTRIILKSIEEGNITVKYIVNTHGHSDHIEGNKAIVRVTGALILCHKLDASSARPDIMLEDGDIYKLGELAVKIIHTPGHTPGSICLRINEVLFTGDTLFVGYCGRTDSSGGSSEALYESLFHKIGEFPDETRIYPGHNYGKRPVSTVGYEKSTNPYYQCGSREEFVELRARGV</sequence>
<dbReference type="InterPro" id="IPR036866">
    <property type="entry name" value="RibonucZ/Hydroxyglut_hydro"/>
</dbReference>
<dbReference type="CDD" id="cd07724">
    <property type="entry name" value="POD-like_MBL-fold"/>
    <property type="match status" value="1"/>
</dbReference>
<dbReference type="InterPro" id="IPR044528">
    <property type="entry name" value="POD-like_MBL-fold"/>
</dbReference>
<dbReference type="GO" id="GO:0046872">
    <property type="term" value="F:metal ion binding"/>
    <property type="evidence" value="ECO:0007669"/>
    <property type="project" value="UniProtKB-KW"/>
</dbReference>
<dbReference type="GO" id="GO:0050313">
    <property type="term" value="F:sulfur dioxygenase activity"/>
    <property type="evidence" value="ECO:0007669"/>
    <property type="project" value="InterPro"/>
</dbReference>
<dbReference type="Gene3D" id="3.60.15.10">
    <property type="entry name" value="Ribonuclease Z/Hydroxyacylglutathione hydrolase-like"/>
    <property type="match status" value="1"/>
</dbReference>
<dbReference type="EMBL" id="LAZR01020494">
    <property type="protein sequence ID" value="KKL88681.1"/>
    <property type="molecule type" value="Genomic_DNA"/>
</dbReference>
<dbReference type="SMART" id="SM00849">
    <property type="entry name" value="Lactamase_B"/>
    <property type="match status" value="1"/>
</dbReference>
<dbReference type="GO" id="GO:0006749">
    <property type="term" value="P:glutathione metabolic process"/>
    <property type="evidence" value="ECO:0007669"/>
    <property type="project" value="InterPro"/>
</dbReference>
<dbReference type="PANTHER" id="PTHR43084">
    <property type="entry name" value="PERSULFIDE DIOXYGENASE ETHE1"/>
    <property type="match status" value="1"/>
</dbReference>
<evidence type="ECO:0000313" key="3">
    <source>
        <dbReference type="EMBL" id="KKL88681.1"/>
    </source>
</evidence>
<organism evidence="3">
    <name type="scientific">marine sediment metagenome</name>
    <dbReference type="NCBI Taxonomy" id="412755"/>
    <lineage>
        <taxon>unclassified sequences</taxon>
        <taxon>metagenomes</taxon>
        <taxon>ecological metagenomes</taxon>
    </lineage>
</organism>
<accession>A0A0F9GDT8</accession>
<feature type="domain" description="Metallo-beta-lactamase" evidence="2">
    <location>
        <begin position="13"/>
        <end position="172"/>
    </location>
</feature>
<evidence type="ECO:0000256" key="1">
    <source>
        <dbReference type="ARBA" id="ARBA00022723"/>
    </source>
</evidence>
<proteinExistence type="predicted"/>
<name>A0A0F9GDT8_9ZZZZ</name>
<dbReference type="AlphaFoldDB" id="A0A0F9GDT8"/>
<reference evidence="3" key="1">
    <citation type="journal article" date="2015" name="Nature">
        <title>Complex archaea that bridge the gap between prokaryotes and eukaryotes.</title>
        <authorList>
            <person name="Spang A."/>
            <person name="Saw J.H."/>
            <person name="Jorgensen S.L."/>
            <person name="Zaremba-Niedzwiedzka K."/>
            <person name="Martijn J."/>
            <person name="Lind A.E."/>
            <person name="van Eijk R."/>
            <person name="Schleper C."/>
            <person name="Guy L."/>
            <person name="Ettema T.J."/>
        </authorList>
    </citation>
    <scope>NUCLEOTIDE SEQUENCE</scope>
</reference>
<dbReference type="GO" id="GO:0070813">
    <property type="term" value="P:hydrogen sulfide metabolic process"/>
    <property type="evidence" value="ECO:0007669"/>
    <property type="project" value="TreeGrafter"/>
</dbReference>
<dbReference type="Pfam" id="PF00753">
    <property type="entry name" value="Lactamase_B"/>
    <property type="match status" value="1"/>
</dbReference>
<comment type="caution">
    <text evidence="3">The sequence shown here is derived from an EMBL/GenBank/DDBJ whole genome shotgun (WGS) entry which is preliminary data.</text>
</comment>
<keyword evidence="1" id="KW-0479">Metal-binding</keyword>
<dbReference type="SUPFAM" id="SSF56281">
    <property type="entry name" value="Metallo-hydrolase/oxidoreductase"/>
    <property type="match status" value="1"/>
</dbReference>
<protein>
    <recommendedName>
        <fullName evidence="2">Metallo-beta-lactamase domain-containing protein</fullName>
    </recommendedName>
</protein>
<gene>
    <name evidence="3" type="ORF">LCGC14_1922290</name>
</gene>
<dbReference type="PANTHER" id="PTHR43084:SF1">
    <property type="entry name" value="PERSULFIDE DIOXYGENASE ETHE1, MITOCHONDRIAL"/>
    <property type="match status" value="1"/>
</dbReference>
<dbReference type="InterPro" id="IPR001279">
    <property type="entry name" value="Metallo-B-lactamas"/>
</dbReference>